<gene>
    <name evidence="7" type="ORF">SCA03_05680</name>
</gene>
<evidence type="ECO:0000256" key="3">
    <source>
        <dbReference type="ARBA" id="ARBA00022840"/>
    </source>
</evidence>
<evidence type="ECO:0000256" key="1">
    <source>
        <dbReference type="ARBA" id="ARBA00022598"/>
    </source>
</evidence>
<keyword evidence="2" id="KW-0547">Nucleotide-binding</keyword>
<dbReference type="FunFam" id="2.30.38.10:FF:000003">
    <property type="entry name" value="Vibriobactin-specific 2,3-dihydroxybenzoate-AMP ligase"/>
    <property type="match status" value="1"/>
</dbReference>
<feature type="domain" description="AMP-dependent synthetase/ligase" evidence="5">
    <location>
        <begin position="34"/>
        <end position="420"/>
    </location>
</feature>
<dbReference type="InterPro" id="IPR045851">
    <property type="entry name" value="AMP-bd_C_sf"/>
</dbReference>
<accession>A0A4Y3QTL9</accession>
<keyword evidence="1 7" id="KW-0436">Ligase</keyword>
<dbReference type="OrthoDB" id="9803968at2"/>
<dbReference type="PANTHER" id="PTHR43767">
    <property type="entry name" value="LONG-CHAIN-FATTY-ACID--COA LIGASE"/>
    <property type="match status" value="1"/>
</dbReference>
<dbReference type="EMBL" id="BJMM01000002">
    <property type="protein sequence ID" value="GEB48017.1"/>
    <property type="molecule type" value="Genomic_DNA"/>
</dbReference>
<evidence type="ECO:0000259" key="6">
    <source>
        <dbReference type="Pfam" id="PF13193"/>
    </source>
</evidence>
<evidence type="ECO:0000256" key="4">
    <source>
        <dbReference type="SAM" id="MobiDB-lite"/>
    </source>
</evidence>
<dbReference type="InterPro" id="IPR050237">
    <property type="entry name" value="ATP-dep_AMP-bd_enzyme"/>
</dbReference>
<evidence type="ECO:0000259" key="5">
    <source>
        <dbReference type="Pfam" id="PF00501"/>
    </source>
</evidence>
<keyword evidence="8" id="KW-1185">Reference proteome</keyword>
<evidence type="ECO:0000313" key="7">
    <source>
        <dbReference type="EMBL" id="GEB48017.1"/>
    </source>
</evidence>
<feature type="domain" description="AMP-binding enzyme C-terminal" evidence="6">
    <location>
        <begin position="471"/>
        <end position="547"/>
    </location>
</feature>
<sequence length="564" mass="60215">MPQLDGFTPWPRQFADRYRAAGLWSGTTLGAVLRDSAHRTPGRTALVDGDRRWTYAELDAAADRVADGLRAHRLHPGSRLLVHLPNSSEFVTLLFGCFRAAVVPVLALPAHRESELTHLARLSGAEAYVLHADGHEQHRLAHAVTGAAPTVRHVFAAGPERPGPWAPFAALLGRDRADGTEPARGAGTPPDPTPGPGPAHSAADSAHPGDVAVLLLSGGTTGPPKLIPRTHDDYAYNVRASARAAGFDAHTVTLVALPAAHNFALACPGLLGTLCTGGTVVLSPGPDPETAFPLLARERVTTVALVPPLVLAWLDAAELLDPDLSSLALLQAGGSRLKEEAARRVRPVLGCALQQVYGMAEGLLNLTRLDDPEELVRTTQGRPLSEADEVRVVTPDGTSVPPGEAGELWVRGPYTLRGYYRAEEHNRTAFTPDGYFRTGDLVRTLPTGHLVVEGRVKDVINRGGDKVPVEEVENHLLAHPAVHDVALVGFPDAEMGERTCAFVVPHGPDEPTRRDLVAHLTRRGVAAFKLPDRVRTLAVFPRTGAGKVDRAALARTLTTPEETR</sequence>
<dbReference type="AlphaFoldDB" id="A0A4Y3QTL9"/>
<dbReference type="Pfam" id="PF13193">
    <property type="entry name" value="AMP-binding_C"/>
    <property type="match status" value="1"/>
</dbReference>
<dbReference type="Gene3D" id="3.40.50.980">
    <property type="match status" value="2"/>
</dbReference>
<dbReference type="PROSITE" id="PS00455">
    <property type="entry name" value="AMP_BINDING"/>
    <property type="match status" value="1"/>
</dbReference>
<name>A0A4Y3QTL9_STRCI</name>
<reference evidence="7 8" key="1">
    <citation type="submission" date="2019-06" db="EMBL/GenBank/DDBJ databases">
        <title>Whole genome shotgun sequence of Streptomyces cacaoi subsp. cacaoi NBRC 12748.</title>
        <authorList>
            <person name="Hosoyama A."/>
            <person name="Uohara A."/>
            <person name="Ohji S."/>
            <person name="Ichikawa N."/>
        </authorList>
    </citation>
    <scope>NUCLEOTIDE SEQUENCE [LARGE SCALE GENOMIC DNA]</scope>
    <source>
        <strain evidence="7 8">NBRC 12748</strain>
    </source>
</reference>
<dbReference type="InterPro" id="IPR020845">
    <property type="entry name" value="AMP-binding_CS"/>
</dbReference>
<dbReference type="Gene3D" id="2.30.38.10">
    <property type="entry name" value="Luciferase, Domain 3"/>
    <property type="match status" value="1"/>
</dbReference>
<dbReference type="Proteomes" id="UP000319210">
    <property type="component" value="Unassembled WGS sequence"/>
</dbReference>
<dbReference type="Gene3D" id="3.30.300.30">
    <property type="match status" value="1"/>
</dbReference>
<keyword evidence="3" id="KW-0067">ATP-binding</keyword>
<dbReference type="InterPro" id="IPR025110">
    <property type="entry name" value="AMP-bd_C"/>
</dbReference>
<organism evidence="7 8">
    <name type="scientific">Streptomyces cacaoi</name>
    <dbReference type="NCBI Taxonomy" id="1898"/>
    <lineage>
        <taxon>Bacteria</taxon>
        <taxon>Bacillati</taxon>
        <taxon>Actinomycetota</taxon>
        <taxon>Actinomycetes</taxon>
        <taxon>Kitasatosporales</taxon>
        <taxon>Streptomycetaceae</taxon>
        <taxon>Streptomyces</taxon>
    </lineage>
</organism>
<dbReference type="GO" id="GO:0016878">
    <property type="term" value="F:acid-thiol ligase activity"/>
    <property type="evidence" value="ECO:0007669"/>
    <property type="project" value="UniProtKB-ARBA"/>
</dbReference>
<proteinExistence type="predicted"/>
<evidence type="ECO:0000313" key="8">
    <source>
        <dbReference type="Proteomes" id="UP000319210"/>
    </source>
</evidence>
<dbReference type="RefSeq" id="WP_086814696.1">
    <property type="nucleotide sequence ID" value="NZ_BJMM01000002.1"/>
</dbReference>
<comment type="caution">
    <text evidence="7">The sequence shown here is derived from an EMBL/GenBank/DDBJ whole genome shotgun (WGS) entry which is preliminary data.</text>
</comment>
<dbReference type="PANTHER" id="PTHR43767:SF1">
    <property type="entry name" value="NONRIBOSOMAL PEPTIDE SYNTHASE PES1 (EUROFUNG)-RELATED"/>
    <property type="match status" value="1"/>
</dbReference>
<dbReference type="SUPFAM" id="SSF56801">
    <property type="entry name" value="Acetyl-CoA synthetase-like"/>
    <property type="match status" value="1"/>
</dbReference>
<evidence type="ECO:0000256" key="2">
    <source>
        <dbReference type="ARBA" id="ARBA00022741"/>
    </source>
</evidence>
<dbReference type="InterPro" id="IPR000873">
    <property type="entry name" value="AMP-dep_synth/lig_dom"/>
</dbReference>
<dbReference type="GO" id="GO:0005524">
    <property type="term" value="F:ATP binding"/>
    <property type="evidence" value="ECO:0007669"/>
    <property type="project" value="UniProtKB-KW"/>
</dbReference>
<dbReference type="Pfam" id="PF00501">
    <property type="entry name" value="AMP-binding"/>
    <property type="match status" value="1"/>
</dbReference>
<protein>
    <submittedName>
        <fullName evidence="7">2,3-dihydroxybenzoate-AMP ligase</fullName>
    </submittedName>
</protein>
<feature type="region of interest" description="Disordered" evidence="4">
    <location>
        <begin position="177"/>
        <end position="205"/>
    </location>
</feature>